<evidence type="ECO:0000313" key="1">
    <source>
        <dbReference type="EMBL" id="CAB3624608.1"/>
    </source>
</evidence>
<gene>
    <name evidence="1" type="ORF">LMG3431_00041</name>
</gene>
<dbReference type="Pfam" id="PF20901">
    <property type="entry name" value="Sf6_terminase"/>
    <property type="match status" value="1"/>
</dbReference>
<sequence length="136" mass="15191">MPAESTVRWWVIEDRNGLSARYTQARDIGLDVMADQCIQIADDGQNDSYTDDEGRKRTDFDVIARSKLRFDARRWYLSKLAPKRYGERIAQEITNPDGSLKAMSDSQVAGRLAALIAVAQARQAQEASDEPGADLV</sequence>
<dbReference type="EMBL" id="CADIJX010000001">
    <property type="protein sequence ID" value="CAB3624608.1"/>
    <property type="molecule type" value="Genomic_DNA"/>
</dbReference>
<name>A0A6S6ZG74_9BURK</name>
<protein>
    <submittedName>
        <fullName evidence="1">Uncharacterized protein</fullName>
    </submittedName>
</protein>
<evidence type="ECO:0000313" key="2">
    <source>
        <dbReference type="Proteomes" id="UP000494108"/>
    </source>
</evidence>
<dbReference type="Proteomes" id="UP000494108">
    <property type="component" value="Unassembled WGS sequence"/>
</dbReference>
<keyword evidence="2" id="KW-1185">Reference proteome</keyword>
<accession>A0A6S6ZG74</accession>
<reference evidence="1 2" key="1">
    <citation type="submission" date="2020-04" db="EMBL/GenBank/DDBJ databases">
        <authorList>
            <person name="De Canck E."/>
        </authorList>
    </citation>
    <scope>NUCLEOTIDE SEQUENCE [LARGE SCALE GENOMIC DNA]</scope>
    <source>
        <strain evidence="1 2">LMG 3431</strain>
    </source>
</reference>
<dbReference type="Gene3D" id="1.10.10.60">
    <property type="entry name" value="Homeodomain-like"/>
    <property type="match status" value="1"/>
</dbReference>
<dbReference type="InterPro" id="IPR048683">
    <property type="entry name" value="Sf6_terminase"/>
</dbReference>
<dbReference type="AlphaFoldDB" id="A0A6S6ZG74"/>
<organism evidence="1 2">
    <name type="scientific">Achromobacter pestifer</name>
    <dbReference type="NCBI Taxonomy" id="1353889"/>
    <lineage>
        <taxon>Bacteria</taxon>
        <taxon>Pseudomonadati</taxon>
        <taxon>Pseudomonadota</taxon>
        <taxon>Betaproteobacteria</taxon>
        <taxon>Burkholderiales</taxon>
        <taxon>Alcaligenaceae</taxon>
        <taxon>Achromobacter</taxon>
    </lineage>
</organism>
<proteinExistence type="predicted"/>